<feature type="transmembrane region" description="Helical" evidence="2">
    <location>
        <begin position="352"/>
        <end position="377"/>
    </location>
</feature>
<feature type="compositionally biased region" description="Pro residues" evidence="1">
    <location>
        <begin position="280"/>
        <end position="291"/>
    </location>
</feature>
<dbReference type="AlphaFoldDB" id="A0A423TRP4"/>
<evidence type="ECO:0000313" key="4">
    <source>
        <dbReference type="Proteomes" id="UP000283509"/>
    </source>
</evidence>
<keyword evidence="4" id="KW-1185">Reference proteome</keyword>
<protein>
    <submittedName>
        <fullName evidence="3">Uncharacterized protein</fullName>
    </submittedName>
</protein>
<evidence type="ECO:0000256" key="2">
    <source>
        <dbReference type="SAM" id="Phobius"/>
    </source>
</evidence>
<feature type="transmembrane region" description="Helical" evidence="2">
    <location>
        <begin position="45"/>
        <end position="64"/>
    </location>
</feature>
<reference evidence="3 4" key="1">
    <citation type="submission" date="2018-04" db="EMBL/GenBank/DDBJ databases">
        <authorList>
            <person name="Zhang X."/>
            <person name="Yuan J."/>
            <person name="Li F."/>
            <person name="Xiang J."/>
        </authorList>
    </citation>
    <scope>NUCLEOTIDE SEQUENCE [LARGE SCALE GENOMIC DNA]</scope>
    <source>
        <tissue evidence="3">Muscle</tissue>
    </source>
</reference>
<accession>A0A423TRP4</accession>
<evidence type="ECO:0000313" key="3">
    <source>
        <dbReference type="EMBL" id="ROT79101.1"/>
    </source>
</evidence>
<feature type="transmembrane region" description="Helical" evidence="2">
    <location>
        <begin position="76"/>
        <end position="95"/>
    </location>
</feature>
<keyword evidence="2" id="KW-1133">Transmembrane helix</keyword>
<evidence type="ECO:0000256" key="1">
    <source>
        <dbReference type="SAM" id="MobiDB-lite"/>
    </source>
</evidence>
<feature type="transmembrane region" description="Helical" evidence="2">
    <location>
        <begin position="144"/>
        <end position="163"/>
    </location>
</feature>
<feature type="transmembrane region" description="Helical" evidence="2">
    <location>
        <begin position="203"/>
        <end position="227"/>
    </location>
</feature>
<feature type="transmembrane region" description="Helical" evidence="2">
    <location>
        <begin position="169"/>
        <end position="191"/>
    </location>
</feature>
<organism evidence="3 4">
    <name type="scientific">Penaeus vannamei</name>
    <name type="common">Whiteleg shrimp</name>
    <name type="synonym">Litopenaeus vannamei</name>
    <dbReference type="NCBI Taxonomy" id="6689"/>
    <lineage>
        <taxon>Eukaryota</taxon>
        <taxon>Metazoa</taxon>
        <taxon>Ecdysozoa</taxon>
        <taxon>Arthropoda</taxon>
        <taxon>Crustacea</taxon>
        <taxon>Multicrustacea</taxon>
        <taxon>Malacostraca</taxon>
        <taxon>Eumalacostraca</taxon>
        <taxon>Eucarida</taxon>
        <taxon>Decapoda</taxon>
        <taxon>Dendrobranchiata</taxon>
        <taxon>Penaeoidea</taxon>
        <taxon>Penaeidae</taxon>
        <taxon>Penaeus</taxon>
    </lineage>
</organism>
<proteinExistence type="predicted"/>
<gene>
    <name evidence="3" type="ORF">C7M84_002184</name>
</gene>
<dbReference type="EMBL" id="QCYY01001290">
    <property type="protein sequence ID" value="ROT79101.1"/>
    <property type="molecule type" value="Genomic_DNA"/>
</dbReference>
<feature type="transmembrane region" description="Helical" evidence="2">
    <location>
        <begin position="20"/>
        <end position="39"/>
    </location>
</feature>
<reference evidence="3 4" key="2">
    <citation type="submission" date="2019-01" db="EMBL/GenBank/DDBJ databases">
        <title>The decoding of complex shrimp genome reveals the adaptation for benthos swimmer, frequently molting mechanism and breeding impact on genome.</title>
        <authorList>
            <person name="Sun Y."/>
            <person name="Gao Y."/>
            <person name="Yu Y."/>
        </authorList>
    </citation>
    <scope>NUCLEOTIDE SEQUENCE [LARGE SCALE GENOMIC DNA]</scope>
    <source>
        <tissue evidence="3">Muscle</tissue>
    </source>
</reference>
<keyword evidence="2" id="KW-0472">Membrane</keyword>
<feature type="region of interest" description="Disordered" evidence="1">
    <location>
        <begin position="275"/>
        <end position="306"/>
    </location>
</feature>
<feature type="transmembrane region" description="Helical" evidence="2">
    <location>
        <begin position="233"/>
        <end position="252"/>
    </location>
</feature>
<name>A0A423TRP4_PENVA</name>
<sequence>MRYKTDFHSPFLLRSLALRLPLITVSIHTLPFLIFSILHNPLFSFPFLLTSFSSLSLTFLLSLIPPFFSSSLIPSLFLLLFSLPSLSSLLSFPPVSSLLLSFPSFSSPLLSFPPFLLLFSHSLHFLLLFSHSLPFLLFSHSLPFLLLFSHSSLFLFSLSHSSFSSPLLSFLHFFSASLIPSLFFSSLSFFSSSLIPPFFSSSLFPPFFSSSLIPSLFFSSSLIPSLFFSSSLISSLFISSSLIPSLFVFISFPPFPFLLFPSHTLPSPPPLLPSHHLPSPHSPSSPPPPLSSPRWHAAGRGVSCPRRHQHTWPTLVALRCGQSRREWSLYFVRGRCCLPCACVMAWQLDIAAWNLFGIASLWRLIAWGDMGVSFSLFNSRLVIKRRREYFAVLRIDQKKW</sequence>
<keyword evidence="2" id="KW-0812">Transmembrane</keyword>
<comment type="caution">
    <text evidence="3">The sequence shown here is derived from an EMBL/GenBank/DDBJ whole genome shotgun (WGS) entry which is preliminary data.</text>
</comment>
<dbReference type="Proteomes" id="UP000283509">
    <property type="component" value="Unassembled WGS sequence"/>
</dbReference>